<reference evidence="1 2" key="1">
    <citation type="submission" date="2016-10" db="EMBL/GenBank/DDBJ databases">
        <title>Genome sequence of Streptomyces gilvigriseus MUSC 26.</title>
        <authorList>
            <person name="Lee L.-H."/>
            <person name="Ser H.-L."/>
        </authorList>
    </citation>
    <scope>NUCLEOTIDE SEQUENCE [LARGE SCALE GENOMIC DNA]</scope>
    <source>
        <strain evidence="1 2">MUSC 26</strain>
    </source>
</reference>
<dbReference type="InterPro" id="IPR019151">
    <property type="entry name" value="Proteasome_assmbl_chaperone_2"/>
</dbReference>
<dbReference type="SUPFAM" id="SSF159659">
    <property type="entry name" value="Cgl1923-like"/>
    <property type="match status" value="1"/>
</dbReference>
<dbReference type="Proteomes" id="UP000243342">
    <property type="component" value="Unassembled WGS sequence"/>
</dbReference>
<evidence type="ECO:0000313" key="1">
    <source>
        <dbReference type="EMBL" id="OIV37931.1"/>
    </source>
</evidence>
<dbReference type="Gene3D" id="1.10.287.100">
    <property type="match status" value="1"/>
</dbReference>
<dbReference type="EMBL" id="MLCF01000041">
    <property type="protein sequence ID" value="OIV37931.1"/>
    <property type="molecule type" value="Genomic_DNA"/>
</dbReference>
<comment type="caution">
    <text evidence="1">The sequence shown here is derived from an EMBL/GenBank/DDBJ whole genome shotgun (WGS) entry which is preliminary data.</text>
</comment>
<keyword evidence="1" id="KW-0647">Proteasome</keyword>
<evidence type="ECO:0000313" key="2">
    <source>
        <dbReference type="Proteomes" id="UP000243342"/>
    </source>
</evidence>
<dbReference type="Gene3D" id="3.40.50.10900">
    <property type="entry name" value="PAC-like subunit"/>
    <property type="match status" value="1"/>
</dbReference>
<gene>
    <name evidence="1" type="ORF">BIV57_08640</name>
</gene>
<dbReference type="STRING" id="1428644.BIV57_08640"/>
<organism evidence="1 2">
    <name type="scientific">Mangrovactinospora gilvigrisea</name>
    <dbReference type="NCBI Taxonomy" id="1428644"/>
    <lineage>
        <taxon>Bacteria</taxon>
        <taxon>Bacillati</taxon>
        <taxon>Actinomycetota</taxon>
        <taxon>Actinomycetes</taxon>
        <taxon>Kitasatosporales</taxon>
        <taxon>Streptomycetaceae</taxon>
        <taxon>Mangrovactinospora</taxon>
    </lineage>
</organism>
<dbReference type="AlphaFoldDB" id="A0A1J7BGW3"/>
<proteinExistence type="predicted"/>
<dbReference type="Pfam" id="PF09754">
    <property type="entry name" value="PAC2"/>
    <property type="match status" value="1"/>
</dbReference>
<dbReference type="GO" id="GO:0000502">
    <property type="term" value="C:proteasome complex"/>
    <property type="evidence" value="ECO:0007669"/>
    <property type="project" value="UniProtKB-KW"/>
</dbReference>
<keyword evidence="2" id="KW-1185">Reference proteome</keyword>
<sequence>MYELKSAPERLVLRAPDGRGPVLIHHLTGYMDAGNAGVLATEHLLASDDGLLIATFDADALVDHRARRPTMVFDGDRFEDYEPHAIELHLLHDLDDNPYLLLTGPEPDWQWNRFSGAVRHLVERLGVRLTVGLHGIPMGVPHTRPTGATLHATRPELLAGHQPMEERLEVPASVDNLIEYSLGRSGHDAAGVAVHVPHYLARSEYPTAAVSALEHVSRLSGLRLPVGELRACEEKAREEIEEQVAESGQVQEVVAALEEQYDAFERGAARGNLLLDGTDELPTGDELAAEFEQFLAERESGTGGE</sequence>
<protein>
    <submittedName>
        <fullName evidence="1">Proteasome protein</fullName>
    </submittedName>
</protein>
<dbReference type="PIRSF" id="PIRSF028754">
    <property type="entry name" value="UCP028754"/>
    <property type="match status" value="1"/>
</dbReference>
<accession>A0A1J7BGW3</accession>
<dbReference type="InterPro" id="IPR038389">
    <property type="entry name" value="PSMG2_sf"/>
</dbReference>
<dbReference type="InterPro" id="IPR008492">
    <property type="entry name" value="Rv2714-like"/>
</dbReference>
<name>A0A1J7BGW3_9ACTN</name>